<evidence type="ECO:0000256" key="1">
    <source>
        <dbReference type="ARBA" id="ARBA00004418"/>
    </source>
</evidence>
<comment type="caution">
    <text evidence="6">The sequence shown here is derived from an EMBL/GenBank/DDBJ whole genome shotgun (WGS) entry which is preliminary data.</text>
</comment>
<evidence type="ECO:0000256" key="5">
    <source>
        <dbReference type="PIRSR" id="PIRSR019574-1"/>
    </source>
</evidence>
<dbReference type="PANTHER" id="PTHR30222:SF17">
    <property type="entry name" value="SPERMIDINE_PUTRESCINE-BINDING PERIPLASMIC PROTEIN"/>
    <property type="match status" value="1"/>
</dbReference>
<dbReference type="PATRIC" id="fig|1423759.3.peg.2142"/>
<comment type="subcellular location">
    <subcellularLocation>
        <location evidence="1">Periplasm</location>
    </subcellularLocation>
</comment>
<evidence type="ECO:0000256" key="3">
    <source>
        <dbReference type="ARBA" id="ARBA00022729"/>
    </source>
</evidence>
<dbReference type="AlphaFoldDB" id="A0A0R1MUD8"/>
<keyword evidence="4" id="KW-0574">Periplasm</keyword>
<name>A0A0R1MUD8_9LACO</name>
<proteinExistence type="predicted"/>
<feature type="binding site" evidence="5">
    <location>
        <position position="93"/>
    </location>
    <ligand>
        <name>spermidine</name>
        <dbReference type="ChEBI" id="CHEBI:57834"/>
    </ligand>
</feature>
<dbReference type="GO" id="GO:0019808">
    <property type="term" value="F:polyamine binding"/>
    <property type="evidence" value="ECO:0007669"/>
    <property type="project" value="InterPro"/>
</dbReference>
<dbReference type="PIRSF" id="PIRSF019574">
    <property type="entry name" value="Periplasmic_polyamine_BP"/>
    <property type="match status" value="1"/>
</dbReference>
<dbReference type="PRINTS" id="PR00909">
    <property type="entry name" value="SPERMDNBNDNG"/>
</dbReference>
<accession>A0A0R1MUD8</accession>
<keyword evidence="2" id="KW-0813">Transport</keyword>
<dbReference type="STRING" id="1423759.FC92_GL002050"/>
<dbReference type="RefSeq" id="WP_057869225.1">
    <property type="nucleotide sequence ID" value="NZ_AZDX01000007.1"/>
</dbReference>
<dbReference type="GeneID" id="98311676"/>
<dbReference type="InterPro" id="IPR001188">
    <property type="entry name" value="Sperm_putr-bd"/>
</dbReference>
<dbReference type="InterPro" id="IPR006059">
    <property type="entry name" value="SBP"/>
</dbReference>
<evidence type="ECO:0000313" key="7">
    <source>
        <dbReference type="Proteomes" id="UP000051448"/>
    </source>
</evidence>
<sequence>MKKLNIMFFGIILLCLVLFIISFELEKDSSSGKSDKVVNIFNWGDYIDPKLITKFEKQTGYKVSYETFDSNEAMYTKIKQGGTAYDIAIPSDYTIKKMINNHLLLPINHSKLKGLSNIDSKFLNLSFDPGNKYSLPYFWGTLGIIYNKKYVSANEVKNWNDLWNPKFKNSIMLIDGAREVMGLTLNSQGKSVNDTDPKDLQAAYEKLKKLSPNVKAILADEIKVYMAQDEAPIAVSYSGEAMEMMDNNKNLRYTIPEEGSNIWFDNMVIPKTAKNVKGAYAFLNFMLQPKNAAQNAEYVAYATPNKAAKKLLPKSMQTDKVMYPTSKIISHLEVYNALSQKNLSKYNDLFLQFKMH</sequence>
<organism evidence="6 7">
    <name type="scientific">Liquorilactobacillus hordei DSM 19519</name>
    <dbReference type="NCBI Taxonomy" id="1423759"/>
    <lineage>
        <taxon>Bacteria</taxon>
        <taxon>Bacillati</taxon>
        <taxon>Bacillota</taxon>
        <taxon>Bacilli</taxon>
        <taxon>Lactobacillales</taxon>
        <taxon>Lactobacillaceae</taxon>
        <taxon>Liquorilactobacillus</taxon>
    </lineage>
</organism>
<dbReference type="OrthoDB" id="9769319at2"/>
<reference evidence="6 7" key="1">
    <citation type="journal article" date="2015" name="Genome Announc.">
        <title>Expanding the biotechnology potential of lactobacilli through comparative genomics of 213 strains and associated genera.</title>
        <authorList>
            <person name="Sun Z."/>
            <person name="Harris H.M."/>
            <person name="McCann A."/>
            <person name="Guo C."/>
            <person name="Argimon S."/>
            <person name="Zhang W."/>
            <person name="Yang X."/>
            <person name="Jeffery I.B."/>
            <person name="Cooney J.C."/>
            <person name="Kagawa T.F."/>
            <person name="Liu W."/>
            <person name="Song Y."/>
            <person name="Salvetti E."/>
            <person name="Wrobel A."/>
            <person name="Rasinkangas P."/>
            <person name="Parkhill J."/>
            <person name="Rea M.C."/>
            <person name="O'Sullivan O."/>
            <person name="Ritari J."/>
            <person name="Douillard F.P."/>
            <person name="Paul Ross R."/>
            <person name="Yang R."/>
            <person name="Briner A.E."/>
            <person name="Felis G.E."/>
            <person name="de Vos W.M."/>
            <person name="Barrangou R."/>
            <person name="Klaenhammer T.R."/>
            <person name="Caufield P.W."/>
            <person name="Cui Y."/>
            <person name="Zhang H."/>
            <person name="O'Toole P.W."/>
        </authorList>
    </citation>
    <scope>NUCLEOTIDE SEQUENCE [LARGE SCALE GENOMIC DNA]</scope>
    <source>
        <strain evidence="6 7">DSM 19519</strain>
    </source>
</reference>
<dbReference type="Pfam" id="PF13416">
    <property type="entry name" value="SBP_bac_8"/>
    <property type="match status" value="1"/>
</dbReference>
<keyword evidence="3" id="KW-0732">Signal</keyword>
<dbReference type="CDD" id="cd13663">
    <property type="entry name" value="PBP2_PotD_PotF_like_2"/>
    <property type="match status" value="1"/>
</dbReference>
<evidence type="ECO:0000256" key="4">
    <source>
        <dbReference type="ARBA" id="ARBA00022764"/>
    </source>
</evidence>
<gene>
    <name evidence="6" type="ORF">FC92_GL002050</name>
</gene>
<dbReference type="EMBL" id="AZDX01000007">
    <property type="protein sequence ID" value="KRL07272.1"/>
    <property type="molecule type" value="Genomic_DNA"/>
</dbReference>
<dbReference type="PANTHER" id="PTHR30222">
    <property type="entry name" value="SPERMIDINE/PUTRESCINE-BINDING PERIPLASMIC PROTEIN"/>
    <property type="match status" value="1"/>
</dbReference>
<evidence type="ECO:0000313" key="6">
    <source>
        <dbReference type="EMBL" id="KRL07272.1"/>
    </source>
</evidence>
<evidence type="ECO:0000256" key="2">
    <source>
        <dbReference type="ARBA" id="ARBA00022448"/>
    </source>
</evidence>
<dbReference type="GO" id="GO:0042597">
    <property type="term" value="C:periplasmic space"/>
    <property type="evidence" value="ECO:0007669"/>
    <property type="project" value="UniProtKB-SubCell"/>
</dbReference>
<dbReference type="SUPFAM" id="SSF53850">
    <property type="entry name" value="Periplasmic binding protein-like II"/>
    <property type="match status" value="1"/>
</dbReference>
<keyword evidence="7" id="KW-1185">Reference proteome</keyword>
<dbReference type="Gene3D" id="3.40.190.10">
    <property type="entry name" value="Periplasmic binding protein-like II"/>
    <property type="match status" value="2"/>
</dbReference>
<dbReference type="Proteomes" id="UP000051448">
    <property type="component" value="Unassembled WGS sequence"/>
</dbReference>
<dbReference type="GO" id="GO:0015846">
    <property type="term" value="P:polyamine transport"/>
    <property type="evidence" value="ECO:0007669"/>
    <property type="project" value="InterPro"/>
</dbReference>
<protein>
    <submittedName>
        <fullName evidence="6">Spermidine putrescine-binding periplasmic protein</fullName>
    </submittedName>
</protein>